<organism evidence="2 3">
    <name type="scientific">Meloidogyne javanica</name>
    <name type="common">Root-knot nematode worm</name>
    <dbReference type="NCBI Taxonomy" id="6303"/>
    <lineage>
        <taxon>Eukaryota</taxon>
        <taxon>Metazoa</taxon>
        <taxon>Ecdysozoa</taxon>
        <taxon>Nematoda</taxon>
        <taxon>Chromadorea</taxon>
        <taxon>Rhabditida</taxon>
        <taxon>Tylenchina</taxon>
        <taxon>Tylenchomorpha</taxon>
        <taxon>Tylenchoidea</taxon>
        <taxon>Meloidogynidae</taxon>
        <taxon>Meloidogyninae</taxon>
        <taxon>Meloidogyne</taxon>
        <taxon>Meloidogyne incognita group</taxon>
    </lineage>
</organism>
<dbReference type="Proteomes" id="UP000887561">
    <property type="component" value="Unplaced"/>
</dbReference>
<name>A0A915N2B9_MELJA</name>
<proteinExistence type="predicted"/>
<evidence type="ECO:0000313" key="2">
    <source>
        <dbReference type="Proteomes" id="UP000887561"/>
    </source>
</evidence>
<keyword evidence="1" id="KW-0812">Transmembrane</keyword>
<dbReference type="AlphaFoldDB" id="A0A915N2B9"/>
<dbReference type="WBParaSite" id="scaffold6504_cov303.g10927">
    <property type="protein sequence ID" value="scaffold6504_cov303.g10927"/>
    <property type="gene ID" value="scaffold6504_cov303.g10927"/>
</dbReference>
<evidence type="ECO:0000256" key="1">
    <source>
        <dbReference type="SAM" id="Phobius"/>
    </source>
</evidence>
<keyword evidence="2" id="KW-1185">Reference proteome</keyword>
<sequence>MQMTQLGPEFESVIVATIMFLAGGALSFFCCFCITHGYLWHKRRIYRRRLKNEWSEGKQGTESTGGSTVDILTQQYPQRGALRKQTSLDQQSQLKRVVVVDENGRHNQANGKNIKQQQQRRHTNIVFECGSSISTEETNSS</sequence>
<reference evidence="3" key="1">
    <citation type="submission" date="2022-11" db="UniProtKB">
        <authorList>
            <consortium name="WormBaseParasite"/>
        </authorList>
    </citation>
    <scope>IDENTIFICATION</scope>
</reference>
<keyword evidence="1" id="KW-0472">Membrane</keyword>
<evidence type="ECO:0000313" key="3">
    <source>
        <dbReference type="WBParaSite" id="scaffold6504_cov303.g10927"/>
    </source>
</evidence>
<accession>A0A915N2B9</accession>
<feature type="transmembrane region" description="Helical" evidence="1">
    <location>
        <begin position="12"/>
        <end position="39"/>
    </location>
</feature>
<protein>
    <submittedName>
        <fullName evidence="3">Uncharacterized protein</fullName>
    </submittedName>
</protein>
<keyword evidence="1" id="KW-1133">Transmembrane helix</keyword>